<keyword evidence="2" id="KW-0472">Membrane</keyword>
<gene>
    <name evidence="4" type="ORF">HNP55_001382</name>
</gene>
<name>A0A840LC21_9BURK</name>
<feature type="region of interest" description="Disordered" evidence="1">
    <location>
        <begin position="371"/>
        <end position="390"/>
    </location>
</feature>
<dbReference type="Proteomes" id="UP000562027">
    <property type="component" value="Unassembled WGS sequence"/>
</dbReference>
<dbReference type="InterPro" id="IPR025263">
    <property type="entry name" value="YhdP_central"/>
</dbReference>
<dbReference type="EMBL" id="JACHLP010000002">
    <property type="protein sequence ID" value="MBB4842867.1"/>
    <property type="molecule type" value="Genomic_DNA"/>
</dbReference>
<evidence type="ECO:0000259" key="3">
    <source>
        <dbReference type="Pfam" id="PF13116"/>
    </source>
</evidence>
<evidence type="ECO:0000313" key="5">
    <source>
        <dbReference type="Proteomes" id="UP000562027"/>
    </source>
</evidence>
<keyword evidence="2" id="KW-0812">Transmembrane</keyword>
<reference evidence="4 5" key="1">
    <citation type="submission" date="2020-08" db="EMBL/GenBank/DDBJ databases">
        <title>Functional genomics of gut bacteria from endangered species of beetles.</title>
        <authorList>
            <person name="Carlos-Shanley C."/>
        </authorList>
    </citation>
    <scope>NUCLEOTIDE SEQUENCE [LARGE SCALE GENOMIC DNA]</scope>
    <source>
        <strain evidence="4 5">S00239</strain>
    </source>
</reference>
<protein>
    <submittedName>
        <fullName evidence="4">Uncharacterized protein (TIGR02099 family)</fullName>
    </submittedName>
</protein>
<dbReference type="Pfam" id="PF13116">
    <property type="entry name" value="YhdP"/>
    <property type="match status" value="1"/>
</dbReference>
<keyword evidence="5" id="KW-1185">Reference proteome</keyword>
<feature type="transmembrane region" description="Helical" evidence="2">
    <location>
        <begin position="28"/>
        <end position="51"/>
    </location>
</feature>
<evidence type="ECO:0000313" key="4">
    <source>
        <dbReference type="EMBL" id="MBB4842867.1"/>
    </source>
</evidence>
<dbReference type="PANTHER" id="PTHR38690">
    <property type="entry name" value="PROTEASE-RELATED"/>
    <property type="match status" value="1"/>
</dbReference>
<accession>A0A840LC21</accession>
<organism evidence="4 5">
    <name type="scientific">Roseateles oligotrophus</name>
    <dbReference type="NCBI Taxonomy" id="1769250"/>
    <lineage>
        <taxon>Bacteria</taxon>
        <taxon>Pseudomonadati</taxon>
        <taxon>Pseudomonadota</taxon>
        <taxon>Betaproteobacteria</taxon>
        <taxon>Burkholderiales</taxon>
        <taxon>Sphaerotilaceae</taxon>
        <taxon>Roseateles</taxon>
    </lineage>
</organism>
<comment type="caution">
    <text evidence="4">The sequence shown here is derived from an EMBL/GenBank/DDBJ whole genome shotgun (WGS) entry which is preliminary data.</text>
</comment>
<keyword evidence="2" id="KW-1133">Transmembrane helix</keyword>
<feature type="domain" description="YhdP central" evidence="3">
    <location>
        <begin position="23"/>
        <end position="1383"/>
    </location>
</feature>
<dbReference type="NCBIfam" id="TIGR02099">
    <property type="entry name" value="YhdP family protein"/>
    <property type="match status" value="1"/>
</dbReference>
<dbReference type="RefSeq" id="WP_184297557.1">
    <property type="nucleotide sequence ID" value="NZ_JACHLP010000002.1"/>
</dbReference>
<dbReference type="PANTHER" id="PTHR38690:SF1">
    <property type="entry name" value="PROTEASE"/>
    <property type="match status" value="1"/>
</dbReference>
<evidence type="ECO:0000256" key="2">
    <source>
        <dbReference type="SAM" id="Phobius"/>
    </source>
</evidence>
<sequence>MAILANLRLSAARRATRPARIALRCARWLLALVLALWGLLLLAWLVLHWAILPHIDEWRPALERRASAQLGVDLRIGSITVTSGGWIPAVEMREVVLLDPRGREALRLPKVAAALSARSLLALQLRFEQLLIEAPQMEVRRDAQGHLFVAGLNVDAVQRPQDSEIADLADVWADWLLVQREFVILNGRVRWVDESRAAPPLELSALNLVLRNRLGKHDVRLDATPPPDWGQRFSLQGRFGQALLKRPGEFKFWSGQLYADLPQADLRQLRRHVNLPFELSEGDGGLRAWVDIDKGLPRSVTADVGLRKVKLRLSAAAGMLELTQIEGRLQLQRQKNRLSLSASQLGFVADDGVAWPRSDWSIALDLAPVKPPRAQPAGQAGPPDGISSLDPAQYELNGGELRAQRLDFALMAQLAQRLPMGPQARAWLADVAPRGVLSGLNVRWTGAVDAPKSYALKGRIEGLNLKAGEPDPQGGAHPLGRPGVRGASLELDATERGGKAQLRIEDGRLDLPGLFEEAQMPIRQLSTALDWRIEPRPAPQPPQIEVRFNKFRLATPDAQGEFRGVWQTGSGKGSQGEARRLPGHLELTGSVERIAAARVRAYLPLAAGEATRGYLLGAIRGGEARNVQLRLRGALEDFPFDAGRSGVFRITAQAQDVDFAYVPPEPGQSLGQAPGWPALQRAQAELIFDRGGMAFRNGRAQVLGYEVSGVSGGIKDLAHARVLELEGQGRGPAAELLRYLHLTPIEGWTGAVLAPAQATGPATLKLALKLPLLALDKVELKGQVGLAGNDLRLRPEIPLLANARGRVEFDQKGVHVLGGQARALGGDLTVEGGTLAGGAMSFTLQGLATAEGLRRSELPALQRLAQLASGQASYRLQLGVQQGHADIKINSTLQGLALDLPAPLRKEAESSLPLLYQTSTQGHRDELRLELGPTLQALYQRDVSGETPRVLRGAIALQDRPQPPLNLAGLPASGVQMTAAVDKLNLDAWRELGARLEARGVLPGSAAPAAASADAGLAYQPTQIALRAQQLLLSGRTLNKVVAGISRAPAGEPESWRATLDAEQLSGFVELRPPQGAQGAKDAGRVYARLARLSLPKQEAESVTQLLDRGALDKQPGSVPALDIVVEQFELRGKQLGRLEVQAQASGPQRDWRLTTLQLKAPDAVLNATGHWLNEPGQPLRRTELDWRLDIVDAGVTLERLGQGRVLRGGKGQLVGQLGWQGSPLSPDYASMNGALKLTLESGQFLNAEPGVGRLLGVLSLQSLPRRFLLDFRDVFSEGFTFDGVTGDVKIARGLASSNNLRMRGLQATVALEGEADLAAETQNLRVLVVPEFSMGGASLAYAAINPAIGLGAFLAQLLLSRPVEAAGTREFHISGSWVEPKVEKIEKAEKPVPPAAASAAEVSKK</sequence>
<dbReference type="InterPro" id="IPR011836">
    <property type="entry name" value="YhdP"/>
</dbReference>
<proteinExistence type="predicted"/>
<evidence type="ECO:0000256" key="1">
    <source>
        <dbReference type="SAM" id="MobiDB-lite"/>
    </source>
</evidence>